<organism evidence="9 11">
    <name type="scientific">Necator americanus</name>
    <name type="common">Human hookworm</name>
    <dbReference type="NCBI Taxonomy" id="51031"/>
    <lineage>
        <taxon>Eukaryota</taxon>
        <taxon>Metazoa</taxon>
        <taxon>Ecdysozoa</taxon>
        <taxon>Nematoda</taxon>
        <taxon>Chromadorea</taxon>
        <taxon>Rhabditida</taxon>
        <taxon>Rhabditina</taxon>
        <taxon>Rhabditomorpha</taxon>
        <taxon>Strongyloidea</taxon>
        <taxon>Ancylostomatidae</taxon>
        <taxon>Bunostominae</taxon>
        <taxon>Necator</taxon>
    </lineage>
</organism>
<dbReference type="SUPFAM" id="SSF144232">
    <property type="entry name" value="HIT/MYND zinc finger-like"/>
    <property type="match status" value="1"/>
</dbReference>
<dbReference type="Gene3D" id="1.25.40.10">
    <property type="entry name" value="Tetratricopeptide repeat domain"/>
    <property type="match status" value="2"/>
</dbReference>
<dbReference type="InterPro" id="IPR007529">
    <property type="entry name" value="Znf_HIT"/>
</dbReference>
<gene>
    <name evidence="9" type="primary">Necator_chrX.g26589</name>
    <name evidence="10" type="synonym">Necator_2022.05.29.01.07.g27</name>
    <name evidence="9" type="ORF">RB195_026421</name>
    <name evidence="10" type="ORF">RB195_026476</name>
</gene>
<dbReference type="SUPFAM" id="SSF88798">
    <property type="entry name" value="N-terminal, heterodimerisation domain of RBP7 (RpoE)"/>
    <property type="match status" value="1"/>
</dbReference>
<keyword evidence="4" id="KW-0539">Nucleus</keyword>
<evidence type="ECO:0000256" key="2">
    <source>
        <dbReference type="ARBA" id="ARBA00022478"/>
    </source>
</evidence>
<feature type="compositionally biased region" description="Gly residues" evidence="7">
    <location>
        <begin position="428"/>
        <end position="442"/>
    </location>
</feature>
<keyword evidence="5" id="KW-0802">TPR repeat</keyword>
<feature type="region of interest" description="Disordered" evidence="7">
    <location>
        <begin position="168"/>
        <end position="187"/>
    </location>
</feature>
<feature type="region of interest" description="Disordered" evidence="7">
    <location>
        <begin position="47"/>
        <end position="69"/>
    </location>
</feature>
<dbReference type="EMBL" id="JAVFWL010000006">
    <property type="protein sequence ID" value="KAK6767138.1"/>
    <property type="molecule type" value="Genomic_DNA"/>
</dbReference>
<evidence type="ECO:0000259" key="8">
    <source>
        <dbReference type="PROSITE" id="PS51083"/>
    </source>
</evidence>
<dbReference type="Gene3D" id="3.30.60.190">
    <property type="match status" value="1"/>
</dbReference>
<dbReference type="SMART" id="SM00028">
    <property type="entry name" value="TPR"/>
    <property type="match status" value="5"/>
</dbReference>
<dbReference type="PROSITE" id="PS50005">
    <property type="entry name" value="TPR"/>
    <property type="match status" value="1"/>
</dbReference>
<evidence type="ECO:0000256" key="3">
    <source>
        <dbReference type="ARBA" id="ARBA00023163"/>
    </source>
</evidence>
<keyword evidence="6" id="KW-0862">Zinc</keyword>
<dbReference type="PANTHER" id="PTHR23082">
    <property type="entry name" value="TRANSCRIPTION INITIATION FACTOR IIIC TFIIIC , POLYPEPTIDE 3-RELATED"/>
    <property type="match status" value="1"/>
</dbReference>
<dbReference type="EMBL" id="JAVFWL010000007">
    <property type="protein sequence ID" value="KAK6767220.1"/>
    <property type="molecule type" value="Genomic_DNA"/>
</dbReference>
<dbReference type="PROSITE" id="PS51083">
    <property type="entry name" value="ZF_HIT"/>
    <property type="match status" value="1"/>
</dbReference>
<dbReference type="Proteomes" id="UP001303046">
    <property type="component" value="Unassembled WGS sequence"/>
</dbReference>
<feature type="compositionally biased region" description="Acidic residues" evidence="7">
    <location>
        <begin position="15"/>
        <end position="33"/>
    </location>
</feature>
<feature type="compositionally biased region" description="Low complexity" evidence="7">
    <location>
        <begin position="520"/>
        <end position="549"/>
    </location>
</feature>
<feature type="region of interest" description="Disordered" evidence="7">
    <location>
        <begin position="395"/>
        <end position="491"/>
    </location>
</feature>
<feature type="compositionally biased region" description="Gly residues" evidence="7">
    <location>
        <begin position="453"/>
        <end position="464"/>
    </location>
</feature>
<dbReference type="Gene3D" id="3.30.1490.120">
    <property type="entry name" value="RNA polymerase Rpb7-like, N-terminal domain"/>
    <property type="match status" value="1"/>
</dbReference>
<dbReference type="Gene3D" id="2.40.50.140">
    <property type="entry name" value="Nucleic acid-binding proteins"/>
    <property type="match status" value="1"/>
</dbReference>
<keyword evidence="2" id="KW-0240">DNA-directed RNA polymerase</keyword>
<dbReference type="SUPFAM" id="SSF50249">
    <property type="entry name" value="Nucleic acid-binding proteins"/>
    <property type="match status" value="1"/>
</dbReference>
<feature type="compositionally biased region" description="Basic and acidic residues" evidence="7">
    <location>
        <begin position="466"/>
        <end position="475"/>
    </location>
</feature>
<evidence type="ECO:0000256" key="5">
    <source>
        <dbReference type="PROSITE-ProRule" id="PRU00339"/>
    </source>
</evidence>
<dbReference type="CDD" id="cd23023">
    <property type="entry name" value="zf-HIT_BCD1"/>
    <property type="match status" value="1"/>
</dbReference>
<feature type="repeat" description="TPR" evidence="5">
    <location>
        <begin position="1066"/>
        <end position="1099"/>
    </location>
</feature>
<evidence type="ECO:0000256" key="7">
    <source>
        <dbReference type="SAM" id="MobiDB-lite"/>
    </source>
</evidence>
<feature type="region of interest" description="Disordered" evidence="7">
    <location>
        <begin position="1"/>
        <end position="35"/>
    </location>
</feature>
<sequence length="1725" mass="195814">MTSNDCVNGNRESNPTEENEEGMEEGEITDTEDSGFIPVIEGKVLSAAADSNDISDSSDPLGSEDDEPPEEILNKVARKKVEESGLLTQEIDPKLCFMCQKTPHKYRCPKCDLRTCSVVCSKQHKEVKNCDGVRPPFQPVSKLSQFDANKSVQDQRFLHAVQSSVKNPSLLSSPLPSTSKEQRHGLMSEERRLSKAMEHGGQFSAKDESEENLEGFRHKVNSVKERYLMQNALRRRIWLSFSDDKGGEDSSRHEQFSDTIFWCVDLIFNKQLEGDSISTYTYRVQNIPETIRLVTILRQFLKPRQHGCIVSRSDLDLEKLSPFIEAGIEGVNGFMRVPGYEPERFYLVDLQKDVLHNTRNRVIIDHPKIIITLDTEFITSYCLISEAEAEEIRQKQRQSRAMARSAQEGSSHDFSHGDEFRGRRSFRGGRGTQRGGFRGGFRGQNDYRISRGQRGGFWGRGGSGKRFSDHDDFGYQHKKVRGGRGGGERGLRRNYRSLDEEFDPFEPFEGPIRLPRSYLGSKNDGDGSASADSQAANTRMSGSVSESSSDVQLTSMKPVKISDAVECRMDESGVEYTSSFDGTIGGMDVSGVIPASNDENGEYDRALGRFMRNEIDYDEFMRLTGGQTIEEEMAADGAGDSIEDDIEEELEYATTDEMQTHPVKSEFSSRAGKDLPVHVRNLMQEIVNDELGACRADALLIPAPMETDESQPSTSQSGAVDSSTERERIPRKLSKTMDALLGHANVIYARGNTQEALTVLLEVIRQEPRNAASYRQVSDIYEELGDCQKSLQYGLLAAHLDPRTPAEDWAHWGDESKKLDLIEEAAACYGRAVRLDVKNWKYYESRIEMLDILGLRPLAMRTRLQAAQMINPSQAGVDFEWFHELIKTVAQYYITINDEDRAILALEAFVLRSKEFGRSADNQHETLIGMWMAKSKFTEAAKSIFALCDGISVSNISDGTPAMSISLSHGTYSVEPFPPKSDVEFHVDESFSTITLSRLIVCFIGLGRRDLATPLKEILLKRNLTNHNEEPYVLEIARAFYNCDAFKTTKLFLESLQEWNNYCDNAEMWFIYGNTAAALKDIPTAMESFEKVLQVNPGHVDARINLSGLQQKIGQSDRALETLQDYDLDTCTHLPDERLLIRQADVLFESQKTEQFVRCCRMLLTPHFYEVHRNQETASRRRSSKNGIFLSNTLRVAAMNAITNTNWEKFVRRLGTAAFNERRSVDDIDPALIHDYCLKLIECLLAAKRYQDMLVVCCYAFLQPRINKSEKATTFQNLLYFCAIKAQCWSVAFEYVRWYHMLTNTAHQLALPNNREVLYKRLFNAMNYVFVHSQNVSYHRYVMRSLAKCPGNHALQAISGNNSLITGTYRHALGEYLRVWNQNKKNPLICLLLALTFTHMSCKKDLSSRHMIAVRGVAFMKLYEKNRPCRQESYYNIGRMFHQMSITPLAIYFYEKVLAEPPPLVYYTDDEGNEVLRPDSMYDMRRFAAHNLALMYRASGNDYLARKICGQIGMFVLALLADTVAVKPHELGKELGAVLRRRINQRLSNKVVPELGLCICVYDLLEVGVTYILPGEGSGHTRVKFRLVVFRPHVDEVIQARVVSSNSRGLTLSVEFFEDITIPAERLPEPHVFEQSEQVWYWEYPSEDGQPPARLYMDPGKTVRFRVVENIFRDVKPNLTPEEAQKEKSYEIIGTMAETGLGCVAWWSQDAAEDAGEEVEDMEEE</sequence>
<dbReference type="Pfam" id="PF25790">
    <property type="entry name" value="BCD1"/>
    <property type="match status" value="1"/>
</dbReference>
<dbReference type="InterPro" id="IPR019734">
    <property type="entry name" value="TPR_rpt"/>
</dbReference>
<feature type="compositionally biased region" description="Low complexity" evidence="7">
    <location>
        <begin position="47"/>
        <end position="59"/>
    </location>
</feature>
<dbReference type="CDD" id="cd04330">
    <property type="entry name" value="RNAP_III_Rpc25_N"/>
    <property type="match status" value="1"/>
</dbReference>
<feature type="domain" description="HIT-type" evidence="8">
    <location>
        <begin position="96"/>
        <end position="130"/>
    </location>
</feature>
<dbReference type="InterPro" id="IPR013238">
    <property type="entry name" value="RNA_pol_III_Rbc25"/>
</dbReference>
<feature type="region of interest" description="Disordered" evidence="7">
    <location>
        <begin position="506"/>
        <end position="553"/>
    </location>
</feature>
<dbReference type="Pfam" id="PF08292">
    <property type="entry name" value="RNA_pol_Rbc25"/>
    <property type="match status" value="1"/>
</dbReference>
<feature type="compositionally biased region" description="Low complexity" evidence="7">
    <location>
        <begin position="168"/>
        <end position="179"/>
    </location>
</feature>
<dbReference type="InterPro" id="IPR005576">
    <property type="entry name" value="Rpb7-like_N"/>
</dbReference>
<dbReference type="PANTHER" id="PTHR23082:SF0">
    <property type="entry name" value="GENERAL TRANSCRIPTION FACTOR 3C POLYPEPTIDE 3"/>
    <property type="match status" value="1"/>
</dbReference>
<name>A0ABR1EWX1_NECAM</name>
<keyword evidence="3" id="KW-0804">Transcription</keyword>
<dbReference type="InterPro" id="IPR057721">
    <property type="entry name" value="BCD1_alpha/beta"/>
</dbReference>
<comment type="similarity">
    <text evidence="1">Belongs to the eukaryotic RPB7/RPC8 RNA polymerase subunit family.</text>
</comment>
<proteinExistence type="inferred from homology"/>
<evidence type="ECO:0000313" key="10">
    <source>
        <dbReference type="EMBL" id="KAK6767220.1"/>
    </source>
</evidence>
<feature type="compositionally biased region" description="Basic and acidic residues" evidence="7">
    <location>
        <begin position="410"/>
        <end position="422"/>
    </location>
</feature>
<accession>A0ABR1EWX1</accession>
<keyword evidence="6" id="KW-0479">Metal-binding</keyword>
<keyword evidence="6" id="KW-0863">Zinc-finger</keyword>
<reference evidence="9 11" key="1">
    <citation type="submission" date="2023-08" db="EMBL/GenBank/DDBJ databases">
        <title>A Necator americanus chromosomal reference genome.</title>
        <authorList>
            <person name="Ilik V."/>
            <person name="Petrzelkova K.J."/>
            <person name="Pardy F."/>
            <person name="Fuh T."/>
            <person name="Niatou-Singa F.S."/>
            <person name="Gouil Q."/>
            <person name="Baker L."/>
            <person name="Ritchie M.E."/>
            <person name="Jex A.R."/>
            <person name="Gazzola D."/>
            <person name="Li H."/>
            <person name="Toshio Fujiwara R."/>
            <person name="Zhan B."/>
            <person name="Aroian R.V."/>
            <person name="Pafco B."/>
            <person name="Schwarz E.M."/>
        </authorList>
    </citation>
    <scope>NUCLEOTIDE SEQUENCE [LARGE SCALE GENOMIC DNA]</scope>
    <source>
        <strain evidence="9 11">Aroian</strain>
        <tissue evidence="9">Whole animal</tissue>
    </source>
</reference>
<evidence type="ECO:0000313" key="11">
    <source>
        <dbReference type="Proteomes" id="UP001303046"/>
    </source>
</evidence>
<evidence type="ECO:0000256" key="1">
    <source>
        <dbReference type="ARBA" id="ARBA00009307"/>
    </source>
</evidence>
<feature type="compositionally biased region" description="Polar residues" evidence="7">
    <location>
        <begin position="710"/>
        <end position="722"/>
    </location>
</feature>
<comment type="caution">
    <text evidence="9">The sequence shown here is derived from an EMBL/GenBank/DDBJ whole genome shotgun (WGS) entry which is preliminary data.</text>
</comment>
<dbReference type="InterPro" id="IPR039340">
    <property type="entry name" value="Tfc4/TFIIIC-102/Sfc4"/>
</dbReference>
<feature type="region of interest" description="Disordered" evidence="7">
    <location>
        <begin position="704"/>
        <end position="731"/>
    </location>
</feature>
<dbReference type="SUPFAM" id="SSF48452">
    <property type="entry name" value="TPR-like"/>
    <property type="match status" value="2"/>
</dbReference>
<dbReference type="InterPro" id="IPR011990">
    <property type="entry name" value="TPR-like_helical_dom_sf"/>
</dbReference>
<dbReference type="InterPro" id="IPR012340">
    <property type="entry name" value="NA-bd_OB-fold"/>
</dbReference>
<evidence type="ECO:0000256" key="4">
    <source>
        <dbReference type="ARBA" id="ARBA00023242"/>
    </source>
</evidence>
<keyword evidence="11" id="KW-1185">Reference proteome</keyword>
<dbReference type="Pfam" id="PF14559">
    <property type="entry name" value="TPR_19"/>
    <property type="match status" value="1"/>
</dbReference>
<protein>
    <recommendedName>
        <fullName evidence="8">HIT-type domain-containing protein</fullName>
    </recommendedName>
</protein>
<dbReference type="Pfam" id="PF04438">
    <property type="entry name" value="zf-HIT"/>
    <property type="match status" value="1"/>
</dbReference>
<dbReference type="Pfam" id="PF03876">
    <property type="entry name" value="SHS2_Rpb7-N"/>
    <property type="match status" value="1"/>
</dbReference>
<evidence type="ECO:0000256" key="6">
    <source>
        <dbReference type="PROSITE-ProRule" id="PRU00453"/>
    </source>
</evidence>
<evidence type="ECO:0000313" key="9">
    <source>
        <dbReference type="EMBL" id="KAK6767138.1"/>
    </source>
</evidence>
<dbReference type="InterPro" id="IPR036898">
    <property type="entry name" value="RNA_pol_Rpb7-like_N_sf"/>
</dbReference>